<dbReference type="CDD" id="cd00060">
    <property type="entry name" value="FHA"/>
    <property type="match status" value="1"/>
</dbReference>
<dbReference type="RefSeq" id="WP_073338022.1">
    <property type="nucleotide sequence ID" value="NZ_FQXM01000007.1"/>
</dbReference>
<dbReference type="Gene3D" id="2.60.200.20">
    <property type="match status" value="1"/>
</dbReference>
<dbReference type="InterPro" id="IPR000253">
    <property type="entry name" value="FHA_dom"/>
</dbReference>
<keyword evidence="4" id="KW-1185">Reference proteome</keyword>
<sequence>MYIPNNKMNFIYILILVGVVFVLFEVLFEILFEQLIGYYKERYKLNVLRKKTRRIKISTKATGDYRKEFSKILKNEILIGRGNIAQVRINDVYMSSAHCKVILENNTVYVEDLKSTRGTYLNGKKVNEHAVLRNEDVLVVGSTEIKINIGDFY</sequence>
<feature type="transmembrane region" description="Helical" evidence="1">
    <location>
        <begin position="12"/>
        <end position="32"/>
    </location>
</feature>
<dbReference type="OrthoDB" id="9816434at2"/>
<dbReference type="Pfam" id="PF00498">
    <property type="entry name" value="FHA"/>
    <property type="match status" value="1"/>
</dbReference>
<keyword evidence="1" id="KW-0812">Transmembrane</keyword>
<dbReference type="AlphaFoldDB" id="A0A1M5UCV8"/>
<dbReference type="Proteomes" id="UP000184447">
    <property type="component" value="Unassembled WGS sequence"/>
</dbReference>
<dbReference type="SUPFAM" id="SSF49879">
    <property type="entry name" value="SMAD/FHA domain"/>
    <property type="match status" value="1"/>
</dbReference>
<evidence type="ECO:0000256" key="1">
    <source>
        <dbReference type="SAM" id="Phobius"/>
    </source>
</evidence>
<organism evidence="3 4">
    <name type="scientific">Clostridium grantii DSM 8605</name>
    <dbReference type="NCBI Taxonomy" id="1121316"/>
    <lineage>
        <taxon>Bacteria</taxon>
        <taxon>Bacillati</taxon>
        <taxon>Bacillota</taxon>
        <taxon>Clostridia</taxon>
        <taxon>Eubacteriales</taxon>
        <taxon>Clostridiaceae</taxon>
        <taxon>Clostridium</taxon>
    </lineage>
</organism>
<reference evidence="3 4" key="1">
    <citation type="submission" date="2016-11" db="EMBL/GenBank/DDBJ databases">
        <authorList>
            <person name="Jaros S."/>
            <person name="Januszkiewicz K."/>
            <person name="Wedrychowicz H."/>
        </authorList>
    </citation>
    <scope>NUCLEOTIDE SEQUENCE [LARGE SCALE GENOMIC DNA]</scope>
    <source>
        <strain evidence="3 4">DSM 8605</strain>
    </source>
</reference>
<evidence type="ECO:0000313" key="4">
    <source>
        <dbReference type="Proteomes" id="UP000184447"/>
    </source>
</evidence>
<protein>
    <submittedName>
        <fullName evidence="3">FHA domain-containing protein</fullName>
    </submittedName>
</protein>
<feature type="domain" description="FHA" evidence="2">
    <location>
        <begin position="77"/>
        <end position="126"/>
    </location>
</feature>
<dbReference type="InterPro" id="IPR008984">
    <property type="entry name" value="SMAD_FHA_dom_sf"/>
</dbReference>
<proteinExistence type="predicted"/>
<dbReference type="PROSITE" id="PS50006">
    <property type="entry name" value="FHA_DOMAIN"/>
    <property type="match status" value="1"/>
</dbReference>
<dbReference type="SMART" id="SM00240">
    <property type="entry name" value="FHA"/>
    <property type="match status" value="1"/>
</dbReference>
<gene>
    <name evidence="3" type="ORF">SAMN02745207_01720</name>
</gene>
<evidence type="ECO:0000259" key="2">
    <source>
        <dbReference type="PROSITE" id="PS50006"/>
    </source>
</evidence>
<keyword evidence="1" id="KW-0472">Membrane</keyword>
<evidence type="ECO:0000313" key="3">
    <source>
        <dbReference type="EMBL" id="SHH60895.1"/>
    </source>
</evidence>
<keyword evidence="1" id="KW-1133">Transmembrane helix</keyword>
<accession>A0A1M5UCV8</accession>
<dbReference type="EMBL" id="FQXM01000007">
    <property type="protein sequence ID" value="SHH60895.1"/>
    <property type="molecule type" value="Genomic_DNA"/>
</dbReference>
<name>A0A1M5UCV8_9CLOT</name>
<dbReference type="STRING" id="1121316.SAMN02745207_01720"/>